<dbReference type="EMBL" id="NPEF01000024">
    <property type="protein sequence ID" value="PJZ94205.1"/>
    <property type="molecule type" value="Genomic_DNA"/>
</dbReference>
<dbReference type="OrthoDB" id="342116at2"/>
<accession>A0A2N0BCH3</accession>
<sequence>MISAFFGLDNTLPFRSIALWRYAPGKDGLPLVFTHEIDPTTMDPSDFRIVTRKGEILYPSFATFAPALEAFELRTVLLIGEFGNHPDNEPQEIAVVGELKSRDGQNLIGQKIRVTPLTEGPYISYAEYFDFGRSYPHNESERGKDCPLSETAQVVRIVWAGGVRALDGLELGDRELKRFRVHMNSGKKNWVIHPFRIEDTNDNDNNIDLCISEKGIPKFVEVDADTVIDPRGDPNPYTKSEIVSRW</sequence>
<reference evidence="1" key="1">
    <citation type="submission" date="2017-07" db="EMBL/GenBank/DDBJ databases">
        <title>Leptospira spp. isolated from tropical soils.</title>
        <authorList>
            <person name="Thibeaux R."/>
            <person name="Iraola G."/>
            <person name="Ferres I."/>
            <person name="Bierque E."/>
            <person name="Girault D."/>
            <person name="Soupe-Gilbert M.-E."/>
            <person name="Picardeau M."/>
            <person name="Goarant C."/>
        </authorList>
    </citation>
    <scope>NUCLEOTIDE SEQUENCE [LARGE SCALE GENOMIC DNA]</scope>
    <source>
        <strain evidence="1">ATI7-C-A5</strain>
    </source>
</reference>
<name>A0A2N0BCH3_9LEPT</name>
<organism evidence="1">
    <name type="scientific">Leptospira ellisii</name>
    <dbReference type="NCBI Taxonomy" id="2023197"/>
    <lineage>
        <taxon>Bacteria</taxon>
        <taxon>Pseudomonadati</taxon>
        <taxon>Spirochaetota</taxon>
        <taxon>Spirochaetia</taxon>
        <taxon>Leptospirales</taxon>
        <taxon>Leptospiraceae</taxon>
        <taxon>Leptospira</taxon>
    </lineage>
</organism>
<accession>A0A2N0BK76</accession>
<evidence type="ECO:0000313" key="1">
    <source>
        <dbReference type="EMBL" id="PJZ94205.1"/>
    </source>
</evidence>
<comment type="caution">
    <text evidence="1">The sequence shown here is derived from an EMBL/GenBank/DDBJ whole genome shotgun (WGS) entry which is preliminary data.</text>
</comment>
<dbReference type="AlphaFoldDB" id="A0A2N0BCH3"/>
<gene>
    <name evidence="1" type="ORF">CH379_03875</name>
</gene>
<protein>
    <submittedName>
        <fullName evidence="1">Uncharacterized protein</fullName>
    </submittedName>
</protein>
<proteinExistence type="predicted"/>